<name>A0A8T8LQG8_PSESX</name>
<keyword evidence="2" id="KW-0812">Transmembrane</keyword>
<accession>A0A8T8LQG8</accession>
<keyword evidence="2" id="KW-1133">Transmembrane helix</keyword>
<feature type="transmembrane region" description="Helical" evidence="2">
    <location>
        <begin position="169"/>
        <end position="187"/>
    </location>
</feature>
<feature type="transmembrane region" description="Helical" evidence="2">
    <location>
        <begin position="289"/>
        <end position="307"/>
    </location>
</feature>
<dbReference type="EMBL" id="CP073636">
    <property type="protein sequence ID" value="QUP63749.1"/>
    <property type="molecule type" value="Genomic_DNA"/>
</dbReference>
<sequence length="478" mass="53858">MKFLKKIFSAIARFFESRPEESVEPLLKPFDENEIRDRLDVVRRAHQHGAARVPAPDQIQESPVEHAIKSELGNLRSMGFKYGAHRKVLIQRGLDEVELTRDANRIAQLGDEFVRAADRILSIAQPKIQITGKQMREHKELLDAFRFENKLPETDAKLPTKNKLSQRKALLILAVVFEGVFNAMWFANGMADGLAGGFVLAAGFSIVNVALGFVAGGIFTNVNHVSSFRRLCGWISGLIGLGATVAMGLVVAYFRYALGVLEDGSESALGLAQNAFANRVSPFIDFESIMLFAATVAFGVMAMWHAYHWTDPYPGYAKVFKAYKDAFLVNLKAIAELRKKLESEKAGKLSQLEAEIKHAEQRILRFKRGMNDKTVVGKTLTAYTVKVEHTMRSLVQCYRYENQLKRPADCPRPAYFDEPVIFESDTMPDFSIIDDQHRLEKQEALLKEMIATIEPTREKIEASFNQQYELIHPLESNA</sequence>
<keyword evidence="2" id="KW-0472">Membrane</keyword>
<reference evidence="3" key="2">
    <citation type="submission" date="2021-04" db="EMBL/GenBank/DDBJ databases">
        <title>A complete genome sequence for Pseudomonas syringae Cit7.</title>
        <authorList>
            <person name="Baltrus D.A."/>
        </authorList>
    </citation>
    <scope>NUCLEOTIDE SEQUENCE</scope>
    <source>
        <strain evidence="3">Cit 7</strain>
    </source>
</reference>
<dbReference type="AlphaFoldDB" id="A0A8T8LQG8"/>
<dbReference type="Proteomes" id="UP000005924">
    <property type="component" value="Chromosome"/>
</dbReference>
<organism evidence="3 4">
    <name type="scientific">Pseudomonas syringae Cit 7</name>
    <dbReference type="NCBI Taxonomy" id="629264"/>
    <lineage>
        <taxon>Bacteria</taxon>
        <taxon>Pseudomonadati</taxon>
        <taxon>Pseudomonadota</taxon>
        <taxon>Gammaproteobacteria</taxon>
        <taxon>Pseudomonadales</taxon>
        <taxon>Pseudomonadaceae</taxon>
        <taxon>Pseudomonas</taxon>
        <taxon>Pseudomonas syringae</taxon>
    </lineage>
</organism>
<gene>
    <name evidence="3" type="ORF">PSYCIT7_012915</name>
</gene>
<dbReference type="RefSeq" id="WP_003370990.1">
    <property type="nucleotide sequence ID" value="NZ_CP073636.1"/>
</dbReference>
<evidence type="ECO:0000256" key="2">
    <source>
        <dbReference type="SAM" id="Phobius"/>
    </source>
</evidence>
<reference evidence="3" key="1">
    <citation type="journal article" date="2011" name="PLoS Pathog.">
        <title>Dynamic evolution of pathogenicity revealed by sequencing and comparative genomics of 19 Pseudomonas syringae isolates.</title>
        <authorList>
            <person name="Baltrus D.A."/>
            <person name="Nishimura M.T."/>
            <person name="Romanchuk A."/>
            <person name="Chang J.H."/>
            <person name="Mukhtar M.S."/>
            <person name="Cherkis K."/>
            <person name="Roach J."/>
            <person name="Grant S.R."/>
            <person name="Jones C.D."/>
            <person name="Dangl J.L."/>
        </authorList>
    </citation>
    <scope>NUCLEOTIDE SEQUENCE</scope>
    <source>
        <strain evidence="3">Cit 7</strain>
    </source>
</reference>
<evidence type="ECO:0000313" key="4">
    <source>
        <dbReference type="Proteomes" id="UP000005924"/>
    </source>
</evidence>
<feature type="transmembrane region" description="Helical" evidence="2">
    <location>
        <begin position="231"/>
        <end position="254"/>
    </location>
</feature>
<feature type="coiled-coil region" evidence="1">
    <location>
        <begin position="342"/>
        <end position="369"/>
    </location>
</feature>
<keyword evidence="1" id="KW-0175">Coiled coil</keyword>
<evidence type="ECO:0008006" key="5">
    <source>
        <dbReference type="Google" id="ProtNLM"/>
    </source>
</evidence>
<proteinExistence type="predicted"/>
<protein>
    <recommendedName>
        <fullName evidence="5">Transmembrane protein</fullName>
    </recommendedName>
</protein>
<evidence type="ECO:0000256" key="1">
    <source>
        <dbReference type="SAM" id="Coils"/>
    </source>
</evidence>
<evidence type="ECO:0000313" key="3">
    <source>
        <dbReference type="EMBL" id="QUP63749.1"/>
    </source>
</evidence>
<feature type="transmembrane region" description="Helical" evidence="2">
    <location>
        <begin position="193"/>
        <end position="219"/>
    </location>
</feature>